<keyword evidence="4 9" id="KW-0812">Transmembrane</keyword>
<comment type="function">
    <text evidence="8 9">Component of the signal peptidase complex (SPC) which catalyzes the cleavage of N-terminal signal sequences from nascent proteins as they are translocated into the lumen of the endoplasmic reticulum. Enhances the enzymatic activity of SPC and facilitates the interactions between different components of the translocation site.</text>
</comment>
<evidence type="ECO:0000256" key="2">
    <source>
        <dbReference type="ARBA" id="ARBA00007324"/>
    </source>
</evidence>
<organism evidence="10 12">
    <name type="scientific">Branchiostoma belcheri</name>
    <name type="common">Amphioxus</name>
    <dbReference type="NCBI Taxonomy" id="7741"/>
    <lineage>
        <taxon>Eukaryota</taxon>
        <taxon>Metazoa</taxon>
        <taxon>Chordata</taxon>
        <taxon>Cephalochordata</taxon>
        <taxon>Leptocardii</taxon>
        <taxon>Amphioxiformes</taxon>
        <taxon>Branchiostomatidae</taxon>
        <taxon>Branchiostoma</taxon>
    </lineage>
</organism>
<evidence type="ECO:0000256" key="1">
    <source>
        <dbReference type="ARBA" id="ARBA00004477"/>
    </source>
</evidence>
<evidence type="ECO:0000256" key="3">
    <source>
        <dbReference type="ARBA" id="ARBA00017057"/>
    </source>
</evidence>
<comment type="subcellular location">
    <subcellularLocation>
        <location evidence="1 9">Endoplasmic reticulum membrane</location>
        <topology evidence="1 9">Multi-pass membrane protein</topology>
    </subcellularLocation>
</comment>
<evidence type="ECO:0000256" key="8">
    <source>
        <dbReference type="ARBA" id="ARBA00045608"/>
    </source>
</evidence>
<proteinExistence type="inferred from homology"/>
<gene>
    <name evidence="11 12" type="primary">LOC109463949</name>
</gene>
<dbReference type="OrthoDB" id="29558at2759"/>
<dbReference type="Proteomes" id="UP000515135">
    <property type="component" value="Unplaced"/>
</dbReference>
<comment type="similarity">
    <text evidence="2 9">Belongs to the SPCS2 family.</text>
</comment>
<evidence type="ECO:0000256" key="7">
    <source>
        <dbReference type="ARBA" id="ARBA00023136"/>
    </source>
</evidence>
<dbReference type="GeneID" id="109463949"/>
<keyword evidence="10" id="KW-1185">Reference proteome</keyword>
<reference evidence="11 12" key="1">
    <citation type="submission" date="2025-04" db="UniProtKB">
        <authorList>
            <consortium name="RefSeq"/>
        </authorList>
    </citation>
    <scope>IDENTIFICATION</scope>
    <source>
        <tissue evidence="11 12">Gonad</tissue>
    </source>
</reference>
<keyword evidence="7 9" id="KW-0472">Membrane</keyword>
<dbReference type="GO" id="GO:0005787">
    <property type="term" value="C:signal peptidase complex"/>
    <property type="evidence" value="ECO:0007669"/>
    <property type="project" value="UniProtKB-UniRule"/>
</dbReference>
<evidence type="ECO:0000313" key="11">
    <source>
        <dbReference type="RefSeq" id="XP_019616421.1"/>
    </source>
</evidence>
<dbReference type="GO" id="GO:0008233">
    <property type="term" value="F:peptidase activity"/>
    <property type="evidence" value="ECO:0007669"/>
    <property type="project" value="UniProtKB-UniRule"/>
</dbReference>
<name>A0A6P4YCA6_BRABE</name>
<accession>A0A6P4YCA6</accession>
<feature type="transmembrane region" description="Helical" evidence="9">
    <location>
        <begin position="60"/>
        <end position="78"/>
    </location>
</feature>
<evidence type="ECO:0000256" key="6">
    <source>
        <dbReference type="ARBA" id="ARBA00022989"/>
    </source>
</evidence>
<dbReference type="Pfam" id="PF06703">
    <property type="entry name" value="SPC25"/>
    <property type="match status" value="1"/>
</dbReference>
<keyword evidence="6 9" id="KW-1133">Transmembrane helix</keyword>
<protein>
    <recommendedName>
        <fullName evidence="3 9">Signal peptidase complex subunit 2</fullName>
    </recommendedName>
</protein>
<keyword evidence="5 9" id="KW-0256">Endoplasmic reticulum</keyword>
<dbReference type="InterPro" id="IPR009582">
    <property type="entry name" value="Spc2/SPCS2"/>
</dbReference>
<evidence type="ECO:0000256" key="4">
    <source>
        <dbReference type="ARBA" id="ARBA00022692"/>
    </source>
</evidence>
<evidence type="ECO:0000313" key="10">
    <source>
        <dbReference type="Proteomes" id="UP000515135"/>
    </source>
</evidence>
<dbReference type="GO" id="GO:0006465">
    <property type="term" value="P:signal peptide processing"/>
    <property type="evidence" value="ECO:0007669"/>
    <property type="project" value="UniProtKB-UniRule"/>
</dbReference>
<dbReference type="RefSeq" id="XP_019616421.1">
    <property type="nucleotide sequence ID" value="XM_019760862.1"/>
</dbReference>
<feature type="transmembrane region" description="Helical" evidence="9">
    <location>
        <begin position="90"/>
        <end position="111"/>
    </location>
</feature>
<dbReference type="RefSeq" id="XP_019616422.1">
    <property type="nucleotide sequence ID" value="XM_019760863.1"/>
</dbReference>
<dbReference type="KEGG" id="bbel:109463949"/>
<dbReference type="GO" id="GO:0045047">
    <property type="term" value="P:protein targeting to ER"/>
    <property type="evidence" value="ECO:0007669"/>
    <property type="project" value="TreeGrafter"/>
</dbReference>
<evidence type="ECO:0000313" key="12">
    <source>
        <dbReference type="RefSeq" id="XP_019616422.1"/>
    </source>
</evidence>
<dbReference type="AlphaFoldDB" id="A0A6P4YCA6"/>
<sequence length="203" mass="22858">MADGDKKKAALPFGADEKPIKVDKWDGSAVKNALDDVAKKILTDKDCGYGYVENFVLMDTRLLICTVSVMFALAALVYDYLRPFPDSRPVLILCVISYFVLMGVLTVYTTFKEKNVILVAHQKDQAGVDPDNIWTVSSSLRRFDDMYTLHISYHDGQTNQSREASVVKSVASWFDEEGTLLMDLFTQEVKSIHSSLLTEKKEK</sequence>
<dbReference type="PANTHER" id="PTHR13085:SF0">
    <property type="entry name" value="SIGNAL PEPTIDASE COMPLEX SUBUNIT 2"/>
    <property type="match status" value="1"/>
</dbReference>
<evidence type="ECO:0000256" key="5">
    <source>
        <dbReference type="ARBA" id="ARBA00022824"/>
    </source>
</evidence>
<evidence type="ECO:0000256" key="9">
    <source>
        <dbReference type="RuleBase" id="RU368033"/>
    </source>
</evidence>
<dbReference type="PANTHER" id="PTHR13085">
    <property type="entry name" value="MICROSOMAL SIGNAL PEPTIDASE 25 KDA SUBUNIT"/>
    <property type="match status" value="1"/>
</dbReference>